<dbReference type="CDD" id="cd06661">
    <property type="entry name" value="GGCT_like"/>
    <property type="match status" value="1"/>
</dbReference>
<proteinExistence type="predicted"/>
<sequence>MTVPLLVPPCIDNYDETAAAAAVATTTVAASVVKPTAVANSTTTTIALGTPWPESRPMWVFGYGSIIYRVDFPIEDQVFGFIRGRKRAFLQESHDHRGTEENPGRVCTLIPALEWNTIFTDDPTDPDVVCWGMAYRVKAGMEQQVKAHLDYREKDGYSIDFVDLYAEHGQPPVLTSVMVYVGVSSNPSFAGASSIEDTAKIIAMAKGPSGTNREYLYKLCASLRAQRPDALDPYLEKLEKMVRKLAGIELLV</sequence>
<dbReference type="InterPro" id="IPR013024">
    <property type="entry name" value="GGCT-like"/>
</dbReference>
<dbReference type="PANTHER" id="PTHR12192:SF2">
    <property type="entry name" value="GLUTATHIONE-SPECIFIC GAMMA-GLUTAMYLCYCLOTRANSFERASE 2"/>
    <property type="match status" value="1"/>
</dbReference>
<organism evidence="3 4">
    <name type="scientific">Coemansia spiralis</name>
    <dbReference type="NCBI Taxonomy" id="417178"/>
    <lineage>
        <taxon>Eukaryota</taxon>
        <taxon>Fungi</taxon>
        <taxon>Fungi incertae sedis</taxon>
        <taxon>Zoopagomycota</taxon>
        <taxon>Kickxellomycotina</taxon>
        <taxon>Kickxellomycetes</taxon>
        <taxon>Kickxellales</taxon>
        <taxon>Kickxellaceae</taxon>
        <taxon>Coemansia</taxon>
    </lineage>
</organism>
<evidence type="ECO:0000256" key="1">
    <source>
        <dbReference type="ARBA" id="ARBA00012344"/>
    </source>
</evidence>
<protein>
    <recommendedName>
        <fullName evidence="1">glutathione-specific gamma-glutamylcyclotransferase</fullName>
        <ecNumber evidence="1">4.3.2.7</ecNumber>
    </recommendedName>
</protein>
<keyword evidence="2" id="KW-0456">Lyase</keyword>
<dbReference type="InterPro" id="IPR006840">
    <property type="entry name" value="ChaC"/>
</dbReference>
<dbReference type="Pfam" id="PF04752">
    <property type="entry name" value="ChaC"/>
    <property type="match status" value="1"/>
</dbReference>
<name>A0A9W8FWX1_9FUNG</name>
<dbReference type="PANTHER" id="PTHR12192">
    <property type="entry name" value="CATION TRANSPORT PROTEIN CHAC-RELATED"/>
    <property type="match status" value="1"/>
</dbReference>
<comment type="caution">
    <text evidence="3">The sequence shown here is derived from an EMBL/GenBank/DDBJ whole genome shotgun (WGS) entry which is preliminary data.</text>
</comment>
<gene>
    <name evidence="3" type="ORF">GGI25_006428</name>
</gene>
<dbReference type="GO" id="GO:0061928">
    <property type="term" value="F:glutathione specific gamma-glutamylcyclotransferase activity"/>
    <property type="evidence" value="ECO:0007669"/>
    <property type="project" value="UniProtKB-EC"/>
</dbReference>
<dbReference type="AlphaFoldDB" id="A0A9W8FWX1"/>
<dbReference type="GO" id="GO:0005737">
    <property type="term" value="C:cytoplasm"/>
    <property type="evidence" value="ECO:0007669"/>
    <property type="project" value="TreeGrafter"/>
</dbReference>
<dbReference type="GO" id="GO:0006751">
    <property type="term" value="P:glutathione catabolic process"/>
    <property type="evidence" value="ECO:0007669"/>
    <property type="project" value="InterPro"/>
</dbReference>
<dbReference type="Gene3D" id="3.10.490.10">
    <property type="entry name" value="Gamma-glutamyl cyclotransferase-like"/>
    <property type="match status" value="1"/>
</dbReference>
<evidence type="ECO:0000313" key="3">
    <source>
        <dbReference type="EMBL" id="KAJ2668511.1"/>
    </source>
</evidence>
<accession>A0A9W8FWX1</accession>
<evidence type="ECO:0000256" key="2">
    <source>
        <dbReference type="ARBA" id="ARBA00023239"/>
    </source>
</evidence>
<dbReference type="Proteomes" id="UP001151518">
    <property type="component" value="Unassembled WGS sequence"/>
</dbReference>
<reference evidence="3" key="1">
    <citation type="submission" date="2022-07" db="EMBL/GenBank/DDBJ databases">
        <title>Phylogenomic reconstructions and comparative analyses of Kickxellomycotina fungi.</title>
        <authorList>
            <person name="Reynolds N.K."/>
            <person name="Stajich J.E."/>
            <person name="Barry K."/>
            <person name="Grigoriev I.V."/>
            <person name="Crous P."/>
            <person name="Smith M.E."/>
        </authorList>
    </citation>
    <scope>NUCLEOTIDE SEQUENCE</scope>
    <source>
        <strain evidence="3">NRRL 3115</strain>
    </source>
</reference>
<dbReference type="EMBL" id="JANBTW010000194">
    <property type="protein sequence ID" value="KAJ2668511.1"/>
    <property type="molecule type" value="Genomic_DNA"/>
</dbReference>
<dbReference type="EC" id="4.3.2.7" evidence="1"/>
<dbReference type="OrthoDB" id="1933483at2759"/>
<evidence type="ECO:0000313" key="4">
    <source>
        <dbReference type="Proteomes" id="UP001151518"/>
    </source>
</evidence>